<sequence>MRIRAEKASDYPAIAEILKEAFGQKAEAELVERLRDTDSYLNDFALVAEEEQTGNLIGHILFTEARVVGAGGLSFRF</sequence>
<gene>
    <name evidence="1" type="ORF">MFLO_11310</name>
</gene>
<name>A0ABP3AWF1_9LIST</name>
<reference evidence="1 2" key="1">
    <citation type="journal article" date="2014" name="Int. J. Syst. Evol. Microbiol.">
        <title>Listeria floridensis sp. nov., Listeria aquatica sp. nov., Listeria cornellensis sp. nov., Listeria riparia sp. nov. and Listeria grandensis sp. nov., from agricultural and natural environments.</title>
        <authorList>
            <person name="den Bakker H.C."/>
            <person name="Warchocki S."/>
            <person name="Wright E.M."/>
            <person name="Allred A.F."/>
            <person name="Ahlstrom C."/>
            <person name="Manuel C.S."/>
            <person name="Stasiewicz M.J."/>
            <person name="Burrell A."/>
            <person name="Roof S."/>
            <person name="Strawn L."/>
            <person name="Fortes E.D."/>
            <person name="Nightingale K.K."/>
            <person name="Kephart D."/>
            <person name="Wiedmann M."/>
        </authorList>
    </citation>
    <scope>NUCLEOTIDE SEQUENCE [LARGE SCALE GENOMIC DNA]</scope>
    <source>
        <strain evidence="1 2">FSL S10-1187</strain>
    </source>
</reference>
<dbReference type="Proteomes" id="UP000019249">
    <property type="component" value="Unassembled WGS sequence"/>
</dbReference>
<dbReference type="InterPro" id="IPR016181">
    <property type="entry name" value="Acyl_CoA_acyltransferase"/>
</dbReference>
<organism evidence="1 2">
    <name type="scientific">Listeria floridensis FSL S10-1187</name>
    <dbReference type="NCBI Taxonomy" id="1265817"/>
    <lineage>
        <taxon>Bacteria</taxon>
        <taxon>Bacillati</taxon>
        <taxon>Bacillota</taxon>
        <taxon>Bacilli</taxon>
        <taxon>Bacillales</taxon>
        <taxon>Listeriaceae</taxon>
        <taxon>Listeria</taxon>
    </lineage>
</organism>
<protein>
    <submittedName>
        <fullName evidence="1">Acetyltransferase</fullName>
    </submittedName>
</protein>
<keyword evidence="2" id="KW-1185">Reference proteome</keyword>
<accession>A0ABP3AWF1</accession>
<comment type="caution">
    <text evidence="1">The sequence shown here is derived from an EMBL/GenBank/DDBJ whole genome shotgun (WGS) entry which is preliminary data.</text>
</comment>
<dbReference type="SUPFAM" id="SSF55729">
    <property type="entry name" value="Acyl-CoA N-acyltransferases (Nat)"/>
    <property type="match status" value="1"/>
</dbReference>
<proteinExistence type="predicted"/>
<dbReference type="EMBL" id="AODF01000026">
    <property type="protein sequence ID" value="EUJ29171.1"/>
    <property type="molecule type" value="Genomic_DNA"/>
</dbReference>
<dbReference type="Gene3D" id="3.40.630.30">
    <property type="match status" value="1"/>
</dbReference>
<evidence type="ECO:0000313" key="1">
    <source>
        <dbReference type="EMBL" id="EUJ29171.1"/>
    </source>
</evidence>
<evidence type="ECO:0000313" key="2">
    <source>
        <dbReference type="Proteomes" id="UP000019249"/>
    </source>
</evidence>